<organism evidence="3 4">
    <name type="scientific">Stieleria marina</name>
    <dbReference type="NCBI Taxonomy" id="1930275"/>
    <lineage>
        <taxon>Bacteria</taxon>
        <taxon>Pseudomonadati</taxon>
        <taxon>Planctomycetota</taxon>
        <taxon>Planctomycetia</taxon>
        <taxon>Pirellulales</taxon>
        <taxon>Pirellulaceae</taxon>
        <taxon>Stieleria</taxon>
    </lineage>
</organism>
<dbReference type="RefSeq" id="WP_145421495.1">
    <property type="nucleotide sequence ID" value="NZ_CP036526.1"/>
</dbReference>
<gene>
    <name evidence="3" type="primary">vhb</name>
    <name evidence="3" type="ORF">K239x_57340</name>
</gene>
<evidence type="ECO:0000259" key="2">
    <source>
        <dbReference type="PROSITE" id="PS01033"/>
    </source>
</evidence>
<dbReference type="SUPFAM" id="SSF46458">
    <property type="entry name" value="Globin-like"/>
    <property type="match status" value="1"/>
</dbReference>
<evidence type="ECO:0000256" key="1">
    <source>
        <dbReference type="RuleBase" id="RU000356"/>
    </source>
</evidence>
<dbReference type="CDD" id="cd12131">
    <property type="entry name" value="HGbI-like"/>
    <property type="match status" value="1"/>
</dbReference>
<evidence type="ECO:0000313" key="4">
    <source>
        <dbReference type="Proteomes" id="UP000319817"/>
    </source>
</evidence>
<accession>A0A517P2V8</accession>
<dbReference type="GO" id="GO:0071500">
    <property type="term" value="P:cellular response to nitrosative stress"/>
    <property type="evidence" value="ECO:0007669"/>
    <property type="project" value="TreeGrafter"/>
</dbReference>
<evidence type="ECO:0000313" key="3">
    <source>
        <dbReference type="EMBL" id="QDT13714.1"/>
    </source>
</evidence>
<name>A0A517P2V8_9BACT</name>
<dbReference type="InterPro" id="IPR012292">
    <property type="entry name" value="Globin/Proto"/>
</dbReference>
<dbReference type="Pfam" id="PF00042">
    <property type="entry name" value="Globin"/>
    <property type="match status" value="1"/>
</dbReference>
<dbReference type="GO" id="GO:0005344">
    <property type="term" value="F:oxygen carrier activity"/>
    <property type="evidence" value="ECO:0007669"/>
    <property type="project" value="UniProtKB-KW"/>
</dbReference>
<keyword evidence="1" id="KW-0349">Heme</keyword>
<dbReference type="OrthoDB" id="9801223at2"/>
<keyword evidence="1" id="KW-0813">Transport</keyword>
<keyword evidence="4" id="KW-1185">Reference proteome</keyword>
<dbReference type="GO" id="GO:0008941">
    <property type="term" value="F:nitric oxide dioxygenase NAD(P)H activity"/>
    <property type="evidence" value="ECO:0007669"/>
    <property type="project" value="TreeGrafter"/>
</dbReference>
<dbReference type="InterPro" id="IPR009050">
    <property type="entry name" value="Globin-like_sf"/>
</dbReference>
<feature type="domain" description="Globin" evidence="2">
    <location>
        <begin position="1"/>
        <end position="134"/>
    </location>
</feature>
<dbReference type="Gene3D" id="1.10.490.10">
    <property type="entry name" value="Globins"/>
    <property type="match status" value="1"/>
</dbReference>
<keyword evidence="1" id="KW-0479">Metal-binding</keyword>
<dbReference type="GO" id="GO:0046210">
    <property type="term" value="P:nitric oxide catabolic process"/>
    <property type="evidence" value="ECO:0007669"/>
    <property type="project" value="TreeGrafter"/>
</dbReference>
<dbReference type="Proteomes" id="UP000319817">
    <property type="component" value="Chromosome"/>
</dbReference>
<dbReference type="GO" id="GO:0019825">
    <property type="term" value="F:oxygen binding"/>
    <property type="evidence" value="ECO:0007669"/>
    <property type="project" value="InterPro"/>
</dbReference>
<proteinExistence type="inferred from homology"/>
<dbReference type="EMBL" id="CP036526">
    <property type="protein sequence ID" value="QDT13714.1"/>
    <property type="molecule type" value="Genomic_DNA"/>
</dbReference>
<dbReference type="GO" id="GO:0071949">
    <property type="term" value="F:FAD binding"/>
    <property type="evidence" value="ECO:0007669"/>
    <property type="project" value="TreeGrafter"/>
</dbReference>
<comment type="similarity">
    <text evidence="1">Belongs to the globin family.</text>
</comment>
<dbReference type="GO" id="GO:0020037">
    <property type="term" value="F:heme binding"/>
    <property type="evidence" value="ECO:0007669"/>
    <property type="project" value="InterPro"/>
</dbReference>
<dbReference type="PANTHER" id="PTHR43396">
    <property type="entry name" value="FLAVOHEMOPROTEIN"/>
    <property type="match status" value="1"/>
</dbReference>
<reference evidence="3 4" key="1">
    <citation type="submission" date="2019-02" db="EMBL/GenBank/DDBJ databases">
        <title>Deep-cultivation of Planctomycetes and their phenomic and genomic characterization uncovers novel biology.</title>
        <authorList>
            <person name="Wiegand S."/>
            <person name="Jogler M."/>
            <person name="Boedeker C."/>
            <person name="Pinto D."/>
            <person name="Vollmers J."/>
            <person name="Rivas-Marin E."/>
            <person name="Kohn T."/>
            <person name="Peeters S.H."/>
            <person name="Heuer A."/>
            <person name="Rast P."/>
            <person name="Oberbeckmann S."/>
            <person name="Bunk B."/>
            <person name="Jeske O."/>
            <person name="Meyerdierks A."/>
            <person name="Storesund J.E."/>
            <person name="Kallscheuer N."/>
            <person name="Luecker S."/>
            <person name="Lage O.M."/>
            <person name="Pohl T."/>
            <person name="Merkel B.J."/>
            <person name="Hornburger P."/>
            <person name="Mueller R.-W."/>
            <person name="Bruemmer F."/>
            <person name="Labrenz M."/>
            <person name="Spormann A.M."/>
            <person name="Op den Camp H."/>
            <person name="Overmann J."/>
            <person name="Amann R."/>
            <person name="Jetten M.S.M."/>
            <person name="Mascher T."/>
            <person name="Medema M.H."/>
            <person name="Devos D.P."/>
            <person name="Kaster A.-K."/>
            <person name="Ovreas L."/>
            <person name="Rohde M."/>
            <person name="Galperin M.Y."/>
            <person name="Jogler C."/>
        </authorList>
    </citation>
    <scope>NUCLEOTIDE SEQUENCE [LARGE SCALE GENOMIC DNA]</scope>
    <source>
        <strain evidence="3 4">K23_9</strain>
    </source>
</reference>
<keyword evidence="1" id="KW-0561">Oxygen transport</keyword>
<dbReference type="InterPro" id="IPR000971">
    <property type="entry name" value="Globin"/>
</dbReference>
<protein>
    <submittedName>
        <fullName evidence="3">Bacterial hemoglobin</fullName>
    </submittedName>
</protein>
<dbReference type="PANTHER" id="PTHR43396:SF6">
    <property type="entry name" value="ABL201WP"/>
    <property type="match status" value="1"/>
</dbReference>
<keyword evidence="1" id="KW-0408">Iron</keyword>
<dbReference type="PROSITE" id="PS01033">
    <property type="entry name" value="GLOBIN"/>
    <property type="match status" value="1"/>
</dbReference>
<dbReference type="AlphaFoldDB" id="A0A517P2V8"/>
<sequence length="140" mass="15491">MTPNQITLVQGSWEKVKPISDKAAELFYGRLFELDPELRPLFKGNMQEQGKKLMATLNLAVASLTKLDTILPAVQELGRKHVKYGVPLSSYATVGEALLWTLGQGLGDEFTDDVKEAWTLTYVTISNVMIDASKEVMASE</sequence>